<evidence type="ECO:0000256" key="1">
    <source>
        <dbReference type="SAM" id="SignalP"/>
    </source>
</evidence>
<dbReference type="RefSeq" id="WP_151934340.1">
    <property type="nucleotide sequence ID" value="NZ_JAIWXB010000011.1"/>
</dbReference>
<evidence type="ECO:0008006" key="5">
    <source>
        <dbReference type="Google" id="ProtNLM"/>
    </source>
</evidence>
<reference evidence="3" key="2">
    <citation type="submission" date="2023-08" db="EMBL/GenBank/DDBJ databases">
        <title>Mucin Metabolism Genes Underlie the Key Renovations of Bacteroides xylanisolvens Genomes in Captive Great Apes.</title>
        <authorList>
            <person name="Nishida A.H."/>
        </authorList>
    </citation>
    <scope>NUCLEOTIDE SEQUENCE</scope>
    <source>
        <strain evidence="3">P13.H9</strain>
    </source>
</reference>
<comment type="caution">
    <text evidence="2">The sequence shown here is derived from an EMBL/GenBank/DDBJ whole genome shotgun (WGS) entry which is preliminary data.</text>
</comment>
<reference evidence="2 4" key="1">
    <citation type="journal article" date="2019" name="Nat. Med.">
        <title>A library of human gut bacterial isolates paired with longitudinal multiomics data enables mechanistic microbiome research.</title>
        <authorList>
            <person name="Poyet M."/>
            <person name="Groussin M."/>
            <person name="Gibbons S.M."/>
            <person name="Avila-Pacheco J."/>
            <person name="Jiang X."/>
            <person name="Kearney S.M."/>
            <person name="Perrotta A.R."/>
            <person name="Berdy B."/>
            <person name="Zhao S."/>
            <person name="Lieberman T.D."/>
            <person name="Swanson P.K."/>
            <person name="Smith M."/>
            <person name="Roesemann S."/>
            <person name="Alexander J.E."/>
            <person name="Rich S.A."/>
            <person name="Livny J."/>
            <person name="Vlamakis H."/>
            <person name="Clish C."/>
            <person name="Bullock K."/>
            <person name="Deik A."/>
            <person name="Scott J."/>
            <person name="Pierce K.A."/>
            <person name="Xavier R.J."/>
            <person name="Alm E.J."/>
        </authorList>
    </citation>
    <scope>NUCLEOTIDE SEQUENCE [LARGE SCALE GENOMIC DNA]</scope>
    <source>
        <strain evidence="2 4">BIOML-A58</strain>
    </source>
</reference>
<dbReference type="Proteomes" id="UP001198461">
    <property type="component" value="Unassembled WGS sequence"/>
</dbReference>
<dbReference type="EMBL" id="WDED01000006">
    <property type="protein sequence ID" value="KAB6149032.1"/>
    <property type="molecule type" value="Genomic_DNA"/>
</dbReference>
<evidence type="ECO:0000313" key="4">
    <source>
        <dbReference type="Proteomes" id="UP000434604"/>
    </source>
</evidence>
<evidence type="ECO:0000313" key="2">
    <source>
        <dbReference type="EMBL" id="KAB6149032.1"/>
    </source>
</evidence>
<organism evidence="2 4">
    <name type="scientific">Bacteroides xylanisolvens</name>
    <dbReference type="NCBI Taxonomy" id="371601"/>
    <lineage>
        <taxon>Bacteria</taxon>
        <taxon>Pseudomonadati</taxon>
        <taxon>Bacteroidota</taxon>
        <taxon>Bacteroidia</taxon>
        <taxon>Bacteroidales</taxon>
        <taxon>Bacteroidaceae</taxon>
        <taxon>Bacteroides</taxon>
    </lineage>
</organism>
<dbReference type="SUPFAM" id="SSF51445">
    <property type="entry name" value="(Trans)glycosidases"/>
    <property type="match status" value="1"/>
</dbReference>
<dbReference type="AlphaFoldDB" id="A0A7J5Q0E0"/>
<feature type="signal peptide" evidence="1">
    <location>
        <begin position="1"/>
        <end position="18"/>
    </location>
</feature>
<feature type="chain" id="PRO_5042752632" description="Glycoside hydrolase family 5 domain-containing protein" evidence="1">
    <location>
        <begin position="19"/>
        <end position="358"/>
    </location>
</feature>
<protein>
    <recommendedName>
        <fullName evidence="5">Glycoside hydrolase family 5 domain-containing protein</fullName>
    </recommendedName>
</protein>
<dbReference type="EMBL" id="JAIWYE010000012">
    <property type="protein sequence ID" value="MCA4703086.1"/>
    <property type="molecule type" value="Genomic_DNA"/>
</dbReference>
<name>A0A7J5Q0E0_9BACE</name>
<accession>A0A7J5Q0E0</accession>
<keyword evidence="1" id="KW-0732">Signal</keyword>
<dbReference type="Proteomes" id="UP000434604">
    <property type="component" value="Unassembled WGS sequence"/>
</dbReference>
<dbReference type="Gene3D" id="3.20.20.80">
    <property type="entry name" value="Glycosidases"/>
    <property type="match status" value="1"/>
</dbReference>
<evidence type="ECO:0000313" key="3">
    <source>
        <dbReference type="EMBL" id="MCA4703086.1"/>
    </source>
</evidence>
<gene>
    <name evidence="2" type="ORF">GA398_05850</name>
    <name evidence="3" type="ORF">LD004_05590</name>
</gene>
<sequence length="358" mass="40997">MKVILYLLLLLFISYTNGNSQTVVSINGEKFCINGTETFKDKFWRGFSIEGLLPNSRMVNAIFDDETDSTRYRWVYPDTKSWDAERNTQEFLANMPIYRKKGLLAFTVNLQGGSPQGYSKSQPWCNTAVNSKGELKSAYMERLRGVLDKADELGMVVILGVYYFGQEKYIDDETAIKAGLKNVVEWVLKNGYTNVLLEINNECDFYKKHDILKPKRVHEAIAYAKSITVDGKRLFVSTSNGGGRCPSPEMVKEADFILLHGNGMHNPQRIVDLVNRIRTMEEYTPKPIIFNEDDHFDFDKPMNNFIAATSVGASWGYFDYRKSGEAYEVGFQCVPVDWSLGTVRKRQFFNLLSEWGRK</sequence>
<dbReference type="InterPro" id="IPR017853">
    <property type="entry name" value="GH"/>
</dbReference>
<proteinExistence type="predicted"/>